<reference evidence="1" key="1">
    <citation type="submission" date="2014-09" db="EMBL/GenBank/DDBJ databases">
        <authorList>
            <person name="Magalhaes I.L.F."/>
            <person name="Oliveira U."/>
            <person name="Santos F.R."/>
            <person name="Vidigal T.H.D.A."/>
            <person name="Brescovit A.D."/>
            <person name="Santos A.J."/>
        </authorList>
    </citation>
    <scope>NUCLEOTIDE SEQUENCE</scope>
    <source>
        <tissue evidence="1">Shoot tissue taken approximately 20 cm above the soil surface</tissue>
    </source>
</reference>
<name>A0A0A8Y8W7_ARUDO</name>
<organism evidence="1">
    <name type="scientific">Arundo donax</name>
    <name type="common">Giant reed</name>
    <name type="synonym">Donax arundinaceus</name>
    <dbReference type="NCBI Taxonomy" id="35708"/>
    <lineage>
        <taxon>Eukaryota</taxon>
        <taxon>Viridiplantae</taxon>
        <taxon>Streptophyta</taxon>
        <taxon>Embryophyta</taxon>
        <taxon>Tracheophyta</taxon>
        <taxon>Spermatophyta</taxon>
        <taxon>Magnoliopsida</taxon>
        <taxon>Liliopsida</taxon>
        <taxon>Poales</taxon>
        <taxon>Poaceae</taxon>
        <taxon>PACMAD clade</taxon>
        <taxon>Arundinoideae</taxon>
        <taxon>Arundineae</taxon>
        <taxon>Arundo</taxon>
    </lineage>
</organism>
<proteinExistence type="predicted"/>
<reference evidence="1" key="2">
    <citation type="journal article" date="2015" name="Data Brief">
        <title>Shoot transcriptome of the giant reed, Arundo donax.</title>
        <authorList>
            <person name="Barrero R.A."/>
            <person name="Guerrero F.D."/>
            <person name="Moolhuijzen P."/>
            <person name="Goolsby J.A."/>
            <person name="Tidwell J."/>
            <person name="Bellgard S.E."/>
            <person name="Bellgard M.I."/>
        </authorList>
    </citation>
    <scope>NUCLEOTIDE SEQUENCE</scope>
    <source>
        <tissue evidence="1">Shoot tissue taken approximately 20 cm above the soil surface</tissue>
    </source>
</reference>
<protein>
    <submittedName>
        <fullName evidence="1">Uncharacterized protein</fullName>
    </submittedName>
</protein>
<evidence type="ECO:0000313" key="1">
    <source>
        <dbReference type="EMBL" id="JAD21698.1"/>
    </source>
</evidence>
<dbReference type="EMBL" id="GBRH01276197">
    <property type="protein sequence ID" value="JAD21698.1"/>
    <property type="molecule type" value="Transcribed_RNA"/>
</dbReference>
<accession>A0A0A8Y8W7</accession>
<sequence>MSYKKLHWHDDKQLTELS</sequence>
<dbReference type="AlphaFoldDB" id="A0A0A8Y8W7"/>